<protein>
    <submittedName>
        <fullName evidence="2">Unannotated protein</fullName>
    </submittedName>
</protein>
<organism evidence="2">
    <name type="scientific">freshwater metagenome</name>
    <dbReference type="NCBI Taxonomy" id="449393"/>
    <lineage>
        <taxon>unclassified sequences</taxon>
        <taxon>metagenomes</taxon>
        <taxon>ecological metagenomes</taxon>
    </lineage>
</organism>
<evidence type="ECO:0000313" key="4">
    <source>
        <dbReference type="EMBL" id="CAB4913864.1"/>
    </source>
</evidence>
<accession>A0A6J6B0E7</accession>
<dbReference type="SUPFAM" id="SSF50249">
    <property type="entry name" value="Nucleic acid-binding proteins"/>
    <property type="match status" value="1"/>
</dbReference>
<evidence type="ECO:0000259" key="1">
    <source>
        <dbReference type="Pfam" id="PF01796"/>
    </source>
</evidence>
<dbReference type="EMBL" id="CAEZYU010000016">
    <property type="protein sequence ID" value="CAB4734261.1"/>
    <property type="molecule type" value="Genomic_DNA"/>
</dbReference>
<name>A0A6J6B0E7_9ZZZZ</name>
<proteinExistence type="predicted"/>
<dbReference type="InterPro" id="IPR012340">
    <property type="entry name" value="NA-bd_OB-fold"/>
</dbReference>
<dbReference type="EMBL" id="CAFBMG010000161">
    <property type="protein sequence ID" value="CAB4913864.1"/>
    <property type="molecule type" value="Genomic_DNA"/>
</dbReference>
<evidence type="ECO:0000313" key="3">
    <source>
        <dbReference type="EMBL" id="CAB4734261.1"/>
    </source>
</evidence>
<dbReference type="Pfam" id="PF01796">
    <property type="entry name" value="OB_ChsH2_C"/>
    <property type="match status" value="1"/>
</dbReference>
<reference evidence="2" key="1">
    <citation type="submission" date="2020-05" db="EMBL/GenBank/DDBJ databases">
        <authorList>
            <person name="Chiriac C."/>
            <person name="Salcher M."/>
            <person name="Ghai R."/>
            <person name="Kavagutti S V."/>
        </authorList>
    </citation>
    <scope>NUCLEOTIDE SEQUENCE</scope>
</reference>
<dbReference type="EMBL" id="CAEZSF010000028">
    <property type="protein sequence ID" value="CAB4532305.1"/>
    <property type="molecule type" value="Genomic_DNA"/>
</dbReference>
<feature type="domain" description="ChsH2 C-terminal OB-fold" evidence="1">
    <location>
        <begin position="64"/>
        <end position="133"/>
    </location>
</feature>
<dbReference type="AlphaFoldDB" id="A0A6J6B0E7"/>
<evidence type="ECO:0000313" key="2">
    <source>
        <dbReference type="EMBL" id="CAB4532305.1"/>
    </source>
</evidence>
<dbReference type="InterPro" id="IPR002878">
    <property type="entry name" value="ChsH2_C"/>
</dbReference>
<sequence>MAKAKLPAVEGWFTMSPSETTPRPQGADPVALIGTRCAESGTYFFPPERVMSRAPGFAGSELVEVELSTRGRLWSYTDAQYQPPEPFEAPTDPYEPFCLAAVELETEQLVVLGQVVAGVGIDDLVVGMEMELVLGTLYEDEDTEYTMWKWRPVAPATPGGEA</sequence>
<gene>
    <name evidence="2" type="ORF">UFOPK1358_00468</name>
    <name evidence="3" type="ORF">UFOPK2766_00538</name>
    <name evidence="4" type="ORF">UFOPK3519_01583</name>
</gene>